<comment type="similarity">
    <text evidence="2">Belongs to the AzlC family.</text>
</comment>
<keyword evidence="3" id="KW-0813">Transport</keyword>
<sequence length="249" mass="26537">MDIPPVVTEDRSRPSPALPHTTRSEVRAALKDSAGVGLGFLPLGLAFGALATQSGLEWWWAGLSAALVFGGSFEFLLIGLVTASAPLATIAVSASLVNVRHVFYTLSFPLHRVSGRLGKAYSAYTMCDEVYALTTGERARTWTGRRILWLQFFLHLYWAGSSTVGALLGSVIPGSVTGLDFALTALFTVLALDAVRDLRGDVPTPALAVLSALAARLLFPGQMLPAAFTLFTAALLARRLTASRKPRHA</sequence>
<evidence type="ECO:0000256" key="2">
    <source>
        <dbReference type="ARBA" id="ARBA00010735"/>
    </source>
</evidence>
<name>A0ABW0W9F5_STRNO</name>
<reference evidence="11" key="1">
    <citation type="journal article" date="2019" name="Int. J. Syst. Evol. Microbiol.">
        <title>The Global Catalogue of Microorganisms (GCM) 10K type strain sequencing project: providing services to taxonomists for standard genome sequencing and annotation.</title>
        <authorList>
            <consortium name="The Broad Institute Genomics Platform"/>
            <consortium name="The Broad Institute Genome Sequencing Center for Infectious Disease"/>
            <person name="Wu L."/>
            <person name="Ma J."/>
        </authorList>
    </citation>
    <scope>NUCLEOTIDE SEQUENCE [LARGE SCALE GENOMIC DNA]</scope>
    <source>
        <strain evidence="11">KCTC 5701</strain>
    </source>
</reference>
<dbReference type="Proteomes" id="UP001596065">
    <property type="component" value="Unassembled WGS sequence"/>
</dbReference>
<feature type="region of interest" description="Disordered" evidence="8">
    <location>
        <begin position="1"/>
        <end position="21"/>
    </location>
</feature>
<evidence type="ECO:0000256" key="9">
    <source>
        <dbReference type="SAM" id="Phobius"/>
    </source>
</evidence>
<dbReference type="RefSeq" id="WP_344353559.1">
    <property type="nucleotide sequence ID" value="NZ_BAAASM010000075.1"/>
</dbReference>
<keyword evidence="7 9" id="KW-0472">Membrane</keyword>
<organism evidence="10 11">
    <name type="scientific">Streptomyces nogalater</name>
    <dbReference type="NCBI Taxonomy" id="38314"/>
    <lineage>
        <taxon>Bacteria</taxon>
        <taxon>Bacillati</taxon>
        <taxon>Actinomycetota</taxon>
        <taxon>Actinomycetes</taxon>
        <taxon>Kitasatosporales</taxon>
        <taxon>Streptomycetaceae</taxon>
        <taxon>Streptomyces</taxon>
    </lineage>
</organism>
<keyword evidence="6 9" id="KW-1133">Transmembrane helix</keyword>
<dbReference type="EMBL" id="JBHSOE010000005">
    <property type="protein sequence ID" value="MFC5654837.1"/>
    <property type="molecule type" value="Genomic_DNA"/>
</dbReference>
<evidence type="ECO:0000256" key="4">
    <source>
        <dbReference type="ARBA" id="ARBA00022475"/>
    </source>
</evidence>
<keyword evidence="5 9" id="KW-0812">Transmembrane</keyword>
<evidence type="ECO:0000313" key="11">
    <source>
        <dbReference type="Proteomes" id="UP001596065"/>
    </source>
</evidence>
<evidence type="ECO:0000256" key="3">
    <source>
        <dbReference type="ARBA" id="ARBA00022448"/>
    </source>
</evidence>
<feature type="transmembrane region" description="Helical" evidence="9">
    <location>
        <begin position="147"/>
        <end position="172"/>
    </location>
</feature>
<protein>
    <submittedName>
        <fullName evidence="10">AzlC family ABC transporter permease</fullName>
    </submittedName>
</protein>
<evidence type="ECO:0000256" key="6">
    <source>
        <dbReference type="ARBA" id="ARBA00022989"/>
    </source>
</evidence>
<dbReference type="PANTHER" id="PTHR34979">
    <property type="entry name" value="INNER MEMBRANE PROTEIN YGAZ"/>
    <property type="match status" value="1"/>
</dbReference>
<gene>
    <name evidence="10" type="ORF">ACFP3J_04930</name>
</gene>
<keyword evidence="4" id="KW-1003">Cell membrane</keyword>
<keyword evidence="11" id="KW-1185">Reference proteome</keyword>
<feature type="transmembrane region" description="Helical" evidence="9">
    <location>
        <begin position="225"/>
        <end position="241"/>
    </location>
</feature>
<feature type="transmembrane region" description="Helical" evidence="9">
    <location>
        <begin position="33"/>
        <end position="52"/>
    </location>
</feature>
<evidence type="ECO:0000256" key="5">
    <source>
        <dbReference type="ARBA" id="ARBA00022692"/>
    </source>
</evidence>
<evidence type="ECO:0000256" key="7">
    <source>
        <dbReference type="ARBA" id="ARBA00023136"/>
    </source>
</evidence>
<evidence type="ECO:0000313" key="10">
    <source>
        <dbReference type="EMBL" id="MFC5654837.1"/>
    </source>
</evidence>
<accession>A0ABW0W9F5</accession>
<dbReference type="PANTHER" id="PTHR34979:SF1">
    <property type="entry name" value="INNER MEMBRANE PROTEIN YGAZ"/>
    <property type="match status" value="1"/>
</dbReference>
<evidence type="ECO:0000256" key="8">
    <source>
        <dbReference type="SAM" id="MobiDB-lite"/>
    </source>
</evidence>
<proteinExistence type="inferred from homology"/>
<dbReference type="InterPro" id="IPR011606">
    <property type="entry name" value="Brnchd-chn_aa_trnsp_permease"/>
</dbReference>
<comment type="caution">
    <text evidence="10">The sequence shown here is derived from an EMBL/GenBank/DDBJ whole genome shotgun (WGS) entry which is preliminary data.</text>
</comment>
<dbReference type="Pfam" id="PF03591">
    <property type="entry name" value="AzlC"/>
    <property type="match status" value="1"/>
</dbReference>
<comment type="subcellular location">
    <subcellularLocation>
        <location evidence="1">Cell membrane</location>
        <topology evidence="1">Multi-pass membrane protein</topology>
    </subcellularLocation>
</comment>
<evidence type="ECO:0000256" key="1">
    <source>
        <dbReference type="ARBA" id="ARBA00004651"/>
    </source>
</evidence>